<dbReference type="STRING" id="376427.SAMN04487954_11097"/>
<dbReference type="GO" id="GO:0005886">
    <property type="term" value="C:plasma membrane"/>
    <property type="evidence" value="ECO:0007669"/>
    <property type="project" value="UniProtKB-SubCell"/>
</dbReference>
<organism evidence="11 12">
    <name type="scientific">Billgrantia gudaonensis</name>
    <dbReference type="NCBI Taxonomy" id="376427"/>
    <lineage>
        <taxon>Bacteria</taxon>
        <taxon>Pseudomonadati</taxon>
        <taxon>Pseudomonadota</taxon>
        <taxon>Gammaproteobacteria</taxon>
        <taxon>Oceanospirillales</taxon>
        <taxon>Halomonadaceae</taxon>
        <taxon>Billgrantia</taxon>
    </lineage>
</organism>
<evidence type="ECO:0000256" key="6">
    <source>
        <dbReference type="ARBA" id="ARBA00022989"/>
    </source>
</evidence>
<dbReference type="Proteomes" id="UP000198525">
    <property type="component" value="Unassembled WGS sequence"/>
</dbReference>
<sequence length="189" mass="21033">MPSTNRERAVLRRLDDLTEAVGRSVAWLVLIMMLLQFAIVVMRYVFGIHSIVIQESVMYMHAAVFMLGAAWTLRRDGHVRVDIFYRKLSTRGRAAIDLAGTLLLLLPVTLFIAVSSLDYVLSSWAILERSPDGGIPGIFLLKTLILVMVALLLLQGVAQAVRQWLILRGSAPHDPPPARPDTPDHQEGI</sequence>
<evidence type="ECO:0000313" key="12">
    <source>
        <dbReference type="Proteomes" id="UP000198525"/>
    </source>
</evidence>
<evidence type="ECO:0000313" key="11">
    <source>
        <dbReference type="EMBL" id="SDK01795.1"/>
    </source>
</evidence>
<feature type="domain" description="Tripartite ATP-independent periplasmic transporters DctQ component" evidence="10">
    <location>
        <begin position="32"/>
        <end position="164"/>
    </location>
</feature>
<evidence type="ECO:0000256" key="5">
    <source>
        <dbReference type="ARBA" id="ARBA00022692"/>
    </source>
</evidence>
<evidence type="ECO:0000256" key="2">
    <source>
        <dbReference type="ARBA" id="ARBA00022448"/>
    </source>
</evidence>
<keyword evidence="4 9" id="KW-0997">Cell inner membrane</keyword>
<keyword evidence="2 9" id="KW-0813">Transport</keyword>
<dbReference type="Pfam" id="PF04290">
    <property type="entry name" value="DctQ"/>
    <property type="match status" value="1"/>
</dbReference>
<evidence type="ECO:0000259" key="10">
    <source>
        <dbReference type="Pfam" id="PF04290"/>
    </source>
</evidence>
<evidence type="ECO:0000256" key="1">
    <source>
        <dbReference type="ARBA" id="ARBA00004429"/>
    </source>
</evidence>
<protein>
    <recommendedName>
        <fullName evidence="9">TRAP transporter small permease protein</fullName>
    </recommendedName>
</protein>
<dbReference type="GO" id="GO:0022857">
    <property type="term" value="F:transmembrane transporter activity"/>
    <property type="evidence" value="ECO:0007669"/>
    <property type="project" value="UniProtKB-UniRule"/>
</dbReference>
<comment type="subunit">
    <text evidence="9">The complex comprises the extracytoplasmic solute receptor protein and the two transmembrane proteins.</text>
</comment>
<accession>A0A1G8YHY5</accession>
<keyword evidence="3" id="KW-1003">Cell membrane</keyword>
<evidence type="ECO:0000256" key="9">
    <source>
        <dbReference type="RuleBase" id="RU369079"/>
    </source>
</evidence>
<dbReference type="RefSeq" id="WP_089686773.1">
    <property type="nucleotide sequence ID" value="NZ_FNES01000010.1"/>
</dbReference>
<dbReference type="PANTHER" id="PTHR35011">
    <property type="entry name" value="2,3-DIKETO-L-GULONATE TRAP TRANSPORTER SMALL PERMEASE PROTEIN YIAM"/>
    <property type="match status" value="1"/>
</dbReference>
<evidence type="ECO:0000256" key="3">
    <source>
        <dbReference type="ARBA" id="ARBA00022475"/>
    </source>
</evidence>
<reference evidence="11 12" key="1">
    <citation type="submission" date="2016-10" db="EMBL/GenBank/DDBJ databases">
        <authorList>
            <person name="de Groot N.N."/>
        </authorList>
    </citation>
    <scope>NUCLEOTIDE SEQUENCE [LARGE SCALE GENOMIC DNA]</scope>
    <source>
        <strain evidence="11 12">CGMCC 1.6133</strain>
    </source>
</reference>
<dbReference type="OrthoDB" id="9795655at2"/>
<keyword evidence="12" id="KW-1185">Reference proteome</keyword>
<name>A0A1G8YHY5_9GAMM</name>
<feature type="transmembrane region" description="Helical" evidence="9">
    <location>
        <begin position="94"/>
        <end position="114"/>
    </location>
</feature>
<dbReference type="EMBL" id="FNES01000010">
    <property type="protein sequence ID" value="SDK01795.1"/>
    <property type="molecule type" value="Genomic_DNA"/>
</dbReference>
<feature type="transmembrane region" description="Helical" evidence="9">
    <location>
        <begin position="21"/>
        <end position="45"/>
    </location>
</feature>
<feature type="transmembrane region" description="Helical" evidence="9">
    <location>
        <begin position="134"/>
        <end position="154"/>
    </location>
</feature>
<dbReference type="AlphaFoldDB" id="A0A1G8YHY5"/>
<dbReference type="PANTHER" id="PTHR35011:SF4">
    <property type="entry name" value="SLL1102 PROTEIN"/>
    <property type="match status" value="1"/>
</dbReference>
<dbReference type="InterPro" id="IPR055348">
    <property type="entry name" value="DctQ"/>
</dbReference>
<keyword evidence="7 9" id="KW-0472">Membrane</keyword>
<keyword evidence="5 9" id="KW-0812">Transmembrane</keyword>
<evidence type="ECO:0000256" key="4">
    <source>
        <dbReference type="ARBA" id="ARBA00022519"/>
    </source>
</evidence>
<dbReference type="InterPro" id="IPR007387">
    <property type="entry name" value="TRAP_DctQ"/>
</dbReference>
<keyword evidence="6 9" id="KW-1133">Transmembrane helix</keyword>
<feature type="transmembrane region" description="Helical" evidence="9">
    <location>
        <begin position="57"/>
        <end position="73"/>
    </location>
</feature>
<comment type="function">
    <text evidence="9">Part of the tripartite ATP-independent periplasmic (TRAP) transport system.</text>
</comment>
<gene>
    <name evidence="11" type="ORF">SAMN04487954_11097</name>
</gene>
<comment type="similarity">
    <text evidence="8 9">Belongs to the TRAP transporter small permease family.</text>
</comment>
<proteinExistence type="inferred from homology"/>
<evidence type="ECO:0000256" key="7">
    <source>
        <dbReference type="ARBA" id="ARBA00023136"/>
    </source>
</evidence>
<comment type="subcellular location">
    <subcellularLocation>
        <location evidence="1 9">Cell inner membrane</location>
        <topology evidence="1 9">Multi-pass membrane protein</topology>
    </subcellularLocation>
</comment>
<evidence type="ECO:0000256" key="8">
    <source>
        <dbReference type="ARBA" id="ARBA00038436"/>
    </source>
</evidence>